<gene>
    <name evidence="1" type="ORF">LCGC14_0601850</name>
</gene>
<accession>A0A0F9UIT4</accession>
<dbReference type="AlphaFoldDB" id="A0A0F9UIT4"/>
<name>A0A0F9UIT4_9ZZZZ</name>
<evidence type="ECO:0000313" key="1">
    <source>
        <dbReference type="EMBL" id="KKN53488.1"/>
    </source>
</evidence>
<reference evidence="1" key="1">
    <citation type="journal article" date="2015" name="Nature">
        <title>Complex archaea that bridge the gap between prokaryotes and eukaryotes.</title>
        <authorList>
            <person name="Spang A."/>
            <person name="Saw J.H."/>
            <person name="Jorgensen S.L."/>
            <person name="Zaremba-Niedzwiedzka K."/>
            <person name="Martijn J."/>
            <person name="Lind A.E."/>
            <person name="van Eijk R."/>
            <person name="Schleper C."/>
            <person name="Guy L."/>
            <person name="Ettema T.J."/>
        </authorList>
    </citation>
    <scope>NUCLEOTIDE SEQUENCE</scope>
</reference>
<proteinExistence type="predicted"/>
<organism evidence="1">
    <name type="scientific">marine sediment metagenome</name>
    <dbReference type="NCBI Taxonomy" id="412755"/>
    <lineage>
        <taxon>unclassified sequences</taxon>
        <taxon>metagenomes</taxon>
        <taxon>ecological metagenomes</taxon>
    </lineage>
</organism>
<comment type="caution">
    <text evidence="1">The sequence shown here is derived from an EMBL/GenBank/DDBJ whole genome shotgun (WGS) entry which is preliminary data.</text>
</comment>
<dbReference type="EMBL" id="LAZR01000969">
    <property type="protein sequence ID" value="KKN53488.1"/>
    <property type="molecule type" value="Genomic_DNA"/>
</dbReference>
<protein>
    <submittedName>
        <fullName evidence="1">Uncharacterized protein</fullName>
    </submittedName>
</protein>
<sequence length="106" mass="12157">MTPPNYSLIPLLWLTAEVYKQTGGLPPSFLGTNLTPFQRQLILVRHIELHIKDHGKAEVKDVLMKNLFTGGEKVTNYTRTVLFLLENGWSFVRDSKFKIWTIKAGK</sequence>